<dbReference type="SUPFAM" id="SSF50249">
    <property type="entry name" value="Nucleic acid-binding proteins"/>
    <property type="match status" value="1"/>
</dbReference>
<organism evidence="3 4">
    <name type="scientific">Marinobacterium lutimaris</name>
    <dbReference type="NCBI Taxonomy" id="568106"/>
    <lineage>
        <taxon>Bacteria</taxon>
        <taxon>Pseudomonadati</taxon>
        <taxon>Pseudomonadota</taxon>
        <taxon>Gammaproteobacteria</taxon>
        <taxon>Oceanospirillales</taxon>
        <taxon>Oceanospirillaceae</taxon>
        <taxon>Marinobacterium</taxon>
    </lineage>
</organism>
<dbReference type="Pfam" id="PF16921">
    <property type="entry name" value="Tex_YqgF"/>
    <property type="match status" value="1"/>
</dbReference>
<dbReference type="SUPFAM" id="SSF53098">
    <property type="entry name" value="Ribonuclease H-like"/>
    <property type="match status" value="1"/>
</dbReference>
<dbReference type="InterPro" id="IPR037027">
    <property type="entry name" value="YqgF/RNaseH-like_dom_sf"/>
</dbReference>
<evidence type="ECO:0000256" key="1">
    <source>
        <dbReference type="SAM" id="MobiDB-lite"/>
    </source>
</evidence>
<dbReference type="PANTHER" id="PTHR10724">
    <property type="entry name" value="30S RIBOSOMAL PROTEIN S1"/>
    <property type="match status" value="1"/>
</dbReference>
<dbReference type="InterPro" id="IPR012340">
    <property type="entry name" value="NA-bd_OB-fold"/>
</dbReference>
<accession>A0A1H6CZZ8</accession>
<reference evidence="3 4" key="1">
    <citation type="submission" date="2016-10" db="EMBL/GenBank/DDBJ databases">
        <authorList>
            <person name="de Groot N.N."/>
        </authorList>
    </citation>
    <scope>NUCLEOTIDE SEQUENCE [LARGE SCALE GENOMIC DNA]</scope>
    <source>
        <strain evidence="3 4">DSM 22012</strain>
    </source>
</reference>
<dbReference type="InterPro" id="IPR018974">
    <property type="entry name" value="Tex-like_N"/>
</dbReference>
<dbReference type="InterPro" id="IPR032639">
    <property type="entry name" value="Tex_YqgF"/>
</dbReference>
<name>A0A1H6CZZ8_9GAMM</name>
<dbReference type="InterPro" id="IPR041692">
    <property type="entry name" value="HHH_9"/>
</dbReference>
<evidence type="ECO:0000313" key="4">
    <source>
        <dbReference type="Proteomes" id="UP000236745"/>
    </source>
</evidence>
<sequence>MQIEQRLASDLGINPGQVRATIALLDEGASVPFIARYRKEATGALDDTQLRNLHQRLGQLRDLESRRETILRQLEDNGQLSDGLKKELLAADNRARLEDLYAPYRPKRRNKAQEAREAGLGPLAESLLQNPSQQAEQAATAFIDADKGIADSDSALEGARHILIEQLSEAADLVESLRKMLWQYGLLVSRAARGKADPDSKFRDYFEYSEPVAKIPSHRALALLRGEQEGVLKYKLELPEGREQLGIEQILRHWQLRAASLSDWMQRTLEQCWSKKLQPQLETELVKRLREQSEDAAIEVFARNLNDLLLAPPAGSRVTLGLDPGLRTGVKVAVVDATGRFLEHTTIYPHVPKKQWDQSLATLAKLCKKHSVELIAIGNGTASRETEQLARELAKRETSLNLQPVVVSEAGASVYSASELAAKEFPDLDVSIRGSVSIARRLQDPLAELVKIDPRSIGVGQYQHDVNQQKLAEALDAVVETCVNHVGVDLNTASSALLRHVSGLNSALADNIVAWRDETGVFSNRRQLLKVKRLGPKAFELCAGFLRIRDGEEPLDNSAVHPESYSLVAAIARAAGLSQSGLLAKPDALKSLDPSSFVSEGFGSYTVNDVFRELEKPGRDPRPEFRSVEFQEGVETLADLTPGMKLEGVVTNVTNFGAFVDIGVHQDGLVHVSELADRFVSDPHDVVSSGQIVQVRVLEVDERRKRIGLSMKSERPAQVASERKPNKSAPSREQKPAHEGSLGAKLRAAGLGRGKK</sequence>
<dbReference type="FunFam" id="1.10.10.650:FF:000001">
    <property type="entry name" value="S1 RNA-binding domain 1"/>
    <property type="match status" value="1"/>
</dbReference>
<dbReference type="InterPro" id="IPR050437">
    <property type="entry name" value="Ribos_protein_bS1-like"/>
</dbReference>
<dbReference type="SMART" id="SM00732">
    <property type="entry name" value="YqgFc"/>
    <property type="match status" value="1"/>
</dbReference>
<dbReference type="OrthoDB" id="9804714at2"/>
<dbReference type="Pfam" id="PF09371">
    <property type="entry name" value="Tex_N"/>
    <property type="match status" value="1"/>
</dbReference>
<dbReference type="InterPro" id="IPR012337">
    <property type="entry name" value="RNaseH-like_sf"/>
</dbReference>
<dbReference type="Proteomes" id="UP000236745">
    <property type="component" value="Unassembled WGS sequence"/>
</dbReference>
<dbReference type="Gene3D" id="3.30.420.140">
    <property type="entry name" value="YqgF/RNase H-like domain"/>
    <property type="match status" value="1"/>
</dbReference>
<dbReference type="Pfam" id="PF12836">
    <property type="entry name" value="HHH_3"/>
    <property type="match status" value="1"/>
</dbReference>
<dbReference type="RefSeq" id="WP_104004731.1">
    <property type="nucleotide sequence ID" value="NZ_FNVQ01000004.1"/>
</dbReference>
<dbReference type="InterPro" id="IPR010994">
    <property type="entry name" value="RuvA_2-like"/>
</dbReference>
<dbReference type="Gene3D" id="1.10.10.650">
    <property type="entry name" value="RuvA domain 2-like"/>
    <property type="match status" value="1"/>
</dbReference>
<dbReference type="PROSITE" id="PS50126">
    <property type="entry name" value="S1"/>
    <property type="match status" value="1"/>
</dbReference>
<dbReference type="Pfam" id="PF00575">
    <property type="entry name" value="S1"/>
    <property type="match status" value="1"/>
</dbReference>
<dbReference type="Gene3D" id="2.40.50.140">
    <property type="entry name" value="Nucleic acid-binding proteins"/>
    <property type="match status" value="1"/>
</dbReference>
<protein>
    <recommendedName>
        <fullName evidence="2">S1 motif domain-containing protein</fullName>
    </recommendedName>
</protein>
<dbReference type="InterPro" id="IPR023323">
    <property type="entry name" value="Tex-like_dom_sf"/>
</dbReference>
<dbReference type="SMART" id="SM00316">
    <property type="entry name" value="S1"/>
    <property type="match status" value="1"/>
</dbReference>
<dbReference type="EMBL" id="FNVQ01000004">
    <property type="protein sequence ID" value="SEG78354.1"/>
    <property type="molecule type" value="Genomic_DNA"/>
</dbReference>
<dbReference type="FunFam" id="2.40.50.140:FF:000051">
    <property type="entry name" value="RNA-binding transcriptional accessory protein"/>
    <property type="match status" value="1"/>
</dbReference>
<feature type="region of interest" description="Disordered" evidence="1">
    <location>
        <begin position="710"/>
        <end position="756"/>
    </location>
</feature>
<feature type="compositionally biased region" description="Basic and acidic residues" evidence="1">
    <location>
        <begin position="721"/>
        <end position="738"/>
    </location>
</feature>
<dbReference type="GO" id="GO:0006412">
    <property type="term" value="P:translation"/>
    <property type="evidence" value="ECO:0007669"/>
    <property type="project" value="TreeGrafter"/>
</dbReference>
<dbReference type="InterPro" id="IPR006641">
    <property type="entry name" value="YqgF/RNaseH-like_dom"/>
</dbReference>
<dbReference type="InterPro" id="IPR044146">
    <property type="entry name" value="S1_Tex"/>
</dbReference>
<evidence type="ECO:0000313" key="3">
    <source>
        <dbReference type="EMBL" id="SEG78354.1"/>
    </source>
</evidence>
<dbReference type="SUPFAM" id="SSF47781">
    <property type="entry name" value="RuvA domain 2-like"/>
    <property type="match status" value="2"/>
</dbReference>
<keyword evidence="4" id="KW-1185">Reference proteome</keyword>
<dbReference type="SUPFAM" id="SSF158832">
    <property type="entry name" value="Tex N-terminal region-like"/>
    <property type="match status" value="1"/>
</dbReference>
<dbReference type="Pfam" id="PF22706">
    <property type="entry name" value="Tex_central_region"/>
    <property type="match status" value="1"/>
</dbReference>
<proteinExistence type="predicted"/>
<dbReference type="Pfam" id="PF17674">
    <property type="entry name" value="HHH_9"/>
    <property type="match status" value="1"/>
</dbReference>
<dbReference type="GO" id="GO:0005737">
    <property type="term" value="C:cytoplasm"/>
    <property type="evidence" value="ECO:0007669"/>
    <property type="project" value="UniProtKB-ARBA"/>
</dbReference>
<dbReference type="GO" id="GO:0003735">
    <property type="term" value="F:structural constituent of ribosome"/>
    <property type="evidence" value="ECO:0007669"/>
    <property type="project" value="TreeGrafter"/>
</dbReference>
<dbReference type="GO" id="GO:0006139">
    <property type="term" value="P:nucleobase-containing compound metabolic process"/>
    <property type="evidence" value="ECO:0007669"/>
    <property type="project" value="InterPro"/>
</dbReference>
<gene>
    <name evidence="3" type="ORF">SAMN05444390_104364</name>
</gene>
<dbReference type="Gene3D" id="1.10.3500.10">
    <property type="entry name" value="Tex N-terminal region-like"/>
    <property type="match status" value="1"/>
</dbReference>
<dbReference type="FunFam" id="1.10.150.310:FF:000001">
    <property type="entry name" value="RNA-binding transcriptional accessory protein"/>
    <property type="match status" value="1"/>
</dbReference>
<evidence type="ECO:0000259" key="2">
    <source>
        <dbReference type="PROSITE" id="PS50126"/>
    </source>
</evidence>
<dbReference type="FunFam" id="3.30.420.140:FF:000001">
    <property type="entry name" value="RNA-binding transcriptional accessory protein"/>
    <property type="match status" value="1"/>
</dbReference>
<dbReference type="InterPro" id="IPR055179">
    <property type="entry name" value="Tex-like_central_region"/>
</dbReference>
<dbReference type="Gene3D" id="1.10.150.310">
    <property type="entry name" value="Tex RuvX-like domain-like"/>
    <property type="match status" value="1"/>
</dbReference>
<dbReference type="InterPro" id="IPR023319">
    <property type="entry name" value="Tex-like_HTH_dom_sf"/>
</dbReference>
<dbReference type="CDD" id="cd05685">
    <property type="entry name" value="S1_Tex"/>
    <property type="match status" value="1"/>
</dbReference>
<dbReference type="PANTHER" id="PTHR10724:SF10">
    <property type="entry name" value="S1 RNA-BINDING DOMAIN-CONTAINING PROTEIN 1"/>
    <property type="match status" value="1"/>
</dbReference>
<dbReference type="GO" id="GO:0003729">
    <property type="term" value="F:mRNA binding"/>
    <property type="evidence" value="ECO:0007669"/>
    <property type="project" value="UniProtKB-ARBA"/>
</dbReference>
<dbReference type="InterPro" id="IPR003029">
    <property type="entry name" value="S1_domain"/>
</dbReference>
<dbReference type="AlphaFoldDB" id="A0A1H6CZZ8"/>
<feature type="domain" description="S1 motif" evidence="2">
    <location>
        <begin position="643"/>
        <end position="712"/>
    </location>
</feature>